<dbReference type="SUPFAM" id="SSF53448">
    <property type="entry name" value="Nucleotide-diphospho-sugar transferases"/>
    <property type="match status" value="1"/>
</dbReference>
<evidence type="ECO:0000313" key="8">
    <source>
        <dbReference type="Proteomes" id="UP000014627"/>
    </source>
</evidence>
<keyword evidence="2" id="KW-0378">Hydrolase</keyword>
<feature type="compositionally biased region" description="Low complexity" evidence="4">
    <location>
        <begin position="30"/>
        <end position="51"/>
    </location>
</feature>
<accession>A0ABP2X2L7</accession>
<proteinExistence type="predicted"/>
<reference evidence="7 8" key="1">
    <citation type="submission" date="2013-04" db="EMBL/GenBank/DDBJ databases">
        <title>Genome sequence of Chlamydia psittaci 99DC5.</title>
        <authorList>
            <person name="Huot-Creasy H."/>
            <person name="McCracken C.L."/>
            <person name="Humphries M."/>
            <person name="Sachse K."/>
            <person name="Laroucau K."/>
            <person name="Bavoil P."/>
            <person name="Myers G.S."/>
        </authorList>
    </citation>
    <scope>NUCLEOTIDE SEQUENCE [LARGE SCALE GENOMIC DNA]</scope>
    <source>
        <strain evidence="7 8">99DC5</strain>
    </source>
</reference>
<dbReference type="EMBL" id="ATLC01000054">
    <property type="protein sequence ID" value="EPJ27564.1"/>
    <property type="molecule type" value="Genomic_DNA"/>
</dbReference>
<evidence type="ECO:0000256" key="1">
    <source>
        <dbReference type="ARBA" id="ARBA00022670"/>
    </source>
</evidence>
<dbReference type="InterPro" id="IPR021882">
    <property type="entry name" value="DUF3491"/>
</dbReference>
<dbReference type="Proteomes" id="UP000014627">
    <property type="component" value="Unassembled WGS sequence"/>
</dbReference>
<dbReference type="Pfam" id="PF12919">
    <property type="entry name" value="TcdA_TcdB"/>
    <property type="match status" value="1"/>
</dbReference>
<dbReference type="CDD" id="cd20495">
    <property type="entry name" value="C58_PaToxP-like"/>
    <property type="match status" value="1"/>
</dbReference>
<protein>
    <submittedName>
        <fullName evidence="7">Cysteine protease, YopT-type domain protein</fullName>
    </submittedName>
</protein>
<dbReference type="InterPro" id="IPR006473">
    <property type="entry name" value="Peptidase_C58_Yopt"/>
</dbReference>
<dbReference type="GO" id="GO:0006508">
    <property type="term" value="P:proteolysis"/>
    <property type="evidence" value="ECO:0007669"/>
    <property type="project" value="UniProtKB-KW"/>
</dbReference>
<dbReference type="Pfam" id="PF11996">
    <property type="entry name" value="DUF3491"/>
    <property type="match status" value="1"/>
</dbReference>
<feature type="region of interest" description="Disordered" evidence="4">
    <location>
        <begin position="1"/>
        <end position="53"/>
    </location>
</feature>
<organism evidence="7 8">
    <name type="scientific">Chlamydia psittaci 99DC5</name>
    <dbReference type="NCBI Taxonomy" id="1112251"/>
    <lineage>
        <taxon>Bacteria</taxon>
        <taxon>Pseudomonadati</taxon>
        <taxon>Chlamydiota</taxon>
        <taxon>Chlamydiia</taxon>
        <taxon>Chlamydiales</taxon>
        <taxon>Chlamydiaceae</taxon>
        <taxon>Chlamydia/Chlamydophila group</taxon>
        <taxon>Chlamydia</taxon>
    </lineage>
</organism>
<dbReference type="GO" id="GO:0008233">
    <property type="term" value="F:peptidase activity"/>
    <property type="evidence" value="ECO:0007669"/>
    <property type="project" value="UniProtKB-KW"/>
</dbReference>
<gene>
    <name evidence="7" type="ORF">CP99DC5_1020</name>
</gene>
<evidence type="ECO:0000256" key="2">
    <source>
        <dbReference type="ARBA" id="ARBA00022801"/>
    </source>
</evidence>
<evidence type="ECO:0000259" key="6">
    <source>
        <dbReference type="Pfam" id="PF12919"/>
    </source>
</evidence>
<dbReference type="InterPro" id="IPR029044">
    <property type="entry name" value="Nucleotide-diphossugar_trans"/>
</dbReference>
<evidence type="ECO:0000256" key="3">
    <source>
        <dbReference type="ARBA" id="ARBA00022807"/>
    </source>
</evidence>
<name>A0ABP2X2L7_CHLPS</name>
<dbReference type="InterPro" id="IPR024772">
    <property type="entry name" value="TcdA/TcdB_N"/>
</dbReference>
<feature type="compositionally biased region" description="Polar residues" evidence="4">
    <location>
        <begin position="17"/>
        <end position="29"/>
    </location>
</feature>
<feature type="domain" description="TcdA/TcdB toxin N-terminal helical" evidence="5">
    <location>
        <begin position="88"/>
        <end position="147"/>
    </location>
</feature>
<feature type="domain" description="GT44" evidence="6">
    <location>
        <begin position="181"/>
        <end position="635"/>
    </location>
</feature>
<dbReference type="Pfam" id="PF12918">
    <property type="entry name" value="TcdB_N"/>
    <property type="match status" value="1"/>
</dbReference>
<dbReference type="InterPro" id="IPR024770">
    <property type="entry name" value="TcdA/TcdB_cat"/>
</dbReference>
<keyword evidence="3" id="KW-0788">Thiol protease</keyword>
<sequence>MFSTTIQPARITPTPVSPRSENLQRGNPLSSIKKSSPSQTSTVSFPTSSVPITKKAKSHLHKVHKTSDHRVSRKKRAAVDPQASVVQKYDLTDKNIVDRLQLSPDQVASCQKSVNNLKKAISRYGGLRNKNSRIGQRLLVDQSRFLEGIQKKLKLSDDHQASQVMGMIKSEYKSHRVQVEKFIHGIWVAGAPPDGTDAYIKTFLSAYDDFQFHLWVDNKAYGAAKFTSMLKKIAFAAAITKLRESIPEADQAFIKKYDELRSKYGSTKNPKLQNQYLEDMRSMRDAYVALNKSVKDAFNALLLKETVMLQDSFFNFCNMKGADSISDQTRIDYLKHELGFSDEEIEDYKKLIENNKKKIKDIVDKVNKDVGSEKVIIRDISELQSMRDKTNLHNYDTEMFLRWNYAAATDQVRMYMLLEHGGIYADLDMMPAYSPEITKIIYDVGGDAFFENLQIRRSISDVVLKLVTQSSARSQSISLGEIAQDVDMSKISPEDKTKLSQLIDQLQEFSQSHENKAFFARMSPDVIRDFMPILQRYHKWEKKWNVRGLNGLMMSHKGSAVVEAVIDAQKQKYEELKTLRENVLSGMFNGLEDLANLDLMSEVGGALVKDYLEGSLFYDFRQDSITPGAVSTLGITGPDLIVKVMKQFFREQGPIGQDFLENQGKRLGKEAFLGAYKRVSDNPVRFDWLHPITVGANDVTPADDSTWCGIKHQDASDLLFSDPSKLSDKPVKGISRSTIDLEAFTKLWTEDAKAACPKELLQRFNDVISQLSLDIGELAELDHALSVVMQNLPSDPVARESIFSLQIQLAEFVRSVKFPISNQVNFFPNGHSNFEKDLEQAIKLYLDTDSQTKVVLWESPLIDRALFLKDMLAISERLLSIANFIDSVDQASPSYSEIELLTRYGELKAKDSVDLLSAPELEDFLDVTNKIAENERLQSKITEIEYQVSSGYLFRHYEQLLSSFLSLSEKDFKSEMLSFAKKIVADDSLGKSDQKARDSWYADICDKIYAQRVTEASSRIREFMKKFEGNERVALLNADKYLSGHPLFERIQKEGYAFQDFQSIVRLILASSGVSGILSAESVFPAPSKRLVDTMKSVLSNDYDDMQRALPLVYELLSVDKNSAEAKQVQDRMKQEGFEALGEKLSSFSTPNLLTPPTDSSVTALGARYGIDYGRESEQTMLSIAPGIFNPAGYTMDLYLQGLYEIHREIHSGSLTEEKAKTILQSKKADCFINDQGIEALLRYSDSKYYCSLTEVHRILTGQFFLAEASKYLISSALPGISPIVDSDKNFGRPLLTTIDSSSMVNPYDYLGRGLSKDLLSAPRDIPSIRSIVEGAKYTSSSWSEFFNTQAEGWSDLANRLGGKSIDLHPQTFLYSAEGRCMGLSMLYMSAKDVASYDLIQENLTAVSSLYQEQDREGLPLTPPDRQLLDRCQALVDWLQLQGNKYLNSQDAFSSASWSLYTLKEKFKDVKSVLITTPAHSLTLQKLGEDVYRFTDPNFGHIDFPSVDKAFYFLSEITDESYMIKQRYGFSDYIPTRDQIKIYIPNSKLFENTLFSGADLGFTSQHQSTTLEKMSARGSVMISQIQVPWRTLYQIGGSVDRQRISETTTESDLSRLKINGDVLSNYLSKHVLDSDTSSLIQTLLKTHGLEPGTKRIKGRAITDTPNEVASLIQTSKNSMVRIQSSLRVMIKAIAKKLKSISITDNDNAKIKKVEIDDSDNLTVEIETSNKQSKTITFDGKGLAHSFKRVGRMLNELSGTGVLDLDLGMSIVSLIQYSRMVEQGHSSDALAKFNLFMDVKAMAELTLGSVIQVMGKKFIVESGVNTFRLESAVASKLQTVAQKVGGSAGRALASAAKVLELPILETVAGVWNLYNSVTILTQEGPSFEHAAARVQVAFDTISLALTLSSVAAPALMLAAGPVAAIGMGAAAIARNVAYHESRHETWLKYKAFLEQGSKNVVVSLPDQGIIDLSGNGVLGNVVLDLRTNPPVLTGDQSYNANRWIGHHRELTDWQIREMLSYAYSISPTRALAQGHANSYWPRSIPAIPKGIYTTVIVGYGIQYKAVTEVIYLSNQIVWREAVMEKDSRYYQDPLTPVSQQTKIIAGKYPLTVLPVRLLDGDSKDDQKARMDQAKSYKDYKIIVEGGIGGLVVQIGGAGLYNLTGDPRANNVISFRAIPPPYSVAFNLGQEEQDVPIVKINENSEDDDEYRILKIKQDGFNTIFGSERGYDTLTGKNNTNFYLGLGGGAIYSGAGNCRYHIPELPQHTSIFLNSTSTSHTINLDKKINEIKMMGEILALIPTYQPEDPTAGLHIYDESISGSMKPWVGKVKVLLLDGVEVQLLQKEHSRLIFGITGCDHGKWQKEQPEEAGYPESILKTLQKLPWEFGNTFTLVRKDGLVVFSFTDRSFTYRPHPYAMVSVRTSSQYNVVVAGAEGCTYILKSAPRIMSKNITIRLKASGAISAVIDLYSLIISSITGKVPLDADNCMEIKISSPRYHIPVILKWSGEVPRETMIEIADNARSELGEWYDMLVQNRGEEQSIYRRSMLVSDRIESIRNLDDAVILLNSENEESYPSHILGIENKEEKDFLIFGKLWSGTFMGSMENLRWVTTAPSKAFNVTIPANNIKYLYFQGGEKSGKNIVFYSTISPAVLEVSIQPKEAIPRSRWKSCSQIDVYWTSLILEDFVRYRVSDETAELSRQLMYAKELVKIERNDFCLRFFYVRGGDGIGSIDLRFKDFFSQTIVKERIASGNTNDYIPLINEKYRDHLELKLGSETFSLAILAAEFLSTHHVTSLEHHKNVPYLLEFPTHIPRFPKANIFTYTIDSKANYTSWNDFRWLPISPSMKKYELPGLAKRGASYYLDSTSGDLYLTRIILFGETGVEALLIKFPNYKCEWREFQDIIVMVRNILTITNSNTIFRSGTMFSGPAIQHVRFSDALWMRRITQSVAITSIETGVNSHSEPVVYSDFMKGGGHRSQEDYGLWDLRDRFKKSDRARIYDYYLLKEAIHLCEEEQKWQIPESMLEYAFGYYSQVSSTWISNQIAEGTKLFLPANSTTMSLITSQGAMFTKQQDMSGWAVHYRLGGLHKVAQHVIFTQVAGEMWFKIKTGISILIKKVDESQYSSGRIYVVAEVIGEDSGKTKLF</sequence>
<dbReference type="Gene3D" id="3.90.550.20">
    <property type="match status" value="1"/>
</dbReference>
<dbReference type="NCBIfam" id="NF033479">
    <property type="entry name" value="Efa1_rel_toxin"/>
    <property type="match status" value="1"/>
</dbReference>
<evidence type="ECO:0000259" key="5">
    <source>
        <dbReference type="Pfam" id="PF12918"/>
    </source>
</evidence>
<keyword evidence="1 7" id="KW-0645">Protease</keyword>
<comment type="caution">
    <text evidence="7">The sequence shown here is derived from an EMBL/GenBank/DDBJ whole genome shotgun (WGS) entry which is preliminary data.</text>
</comment>
<dbReference type="NCBIfam" id="TIGR01586">
    <property type="entry name" value="yopT_cys_prot"/>
    <property type="match status" value="1"/>
</dbReference>
<keyword evidence="8" id="KW-1185">Reference proteome</keyword>
<evidence type="ECO:0000313" key="7">
    <source>
        <dbReference type="EMBL" id="EPJ27564.1"/>
    </source>
</evidence>
<evidence type="ECO:0000256" key="4">
    <source>
        <dbReference type="SAM" id="MobiDB-lite"/>
    </source>
</evidence>